<dbReference type="SUPFAM" id="SSF53335">
    <property type="entry name" value="S-adenosyl-L-methionine-dependent methyltransferases"/>
    <property type="match status" value="2"/>
</dbReference>
<dbReference type="InterPro" id="IPR029063">
    <property type="entry name" value="SAM-dependent_MTases_sf"/>
</dbReference>
<dbReference type="Pfam" id="PF13489">
    <property type="entry name" value="Methyltransf_23"/>
    <property type="match status" value="1"/>
</dbReference>
<protein>
    <submittedName>
        <fullName evidence="1">Methyltransferase domain-containing protein</fullName>
    </submittedName>
</protein>
<dbReference type="GO" id="GO:0008168">
    <property type="term" value="F:methyltransferase activity"/>
    <property type="evidence" value="ECO:0007669"/>
    <property type="project" value="UniProtKB-KW"/>
</dbReference>
<dbReference type="AlphaFoldDB" id="A0A839AHY8"/>
<proteinExistence type="predicted"/>
<evidence type="ECO:0000313" key="2">
    <source>
        <dbReference type="Proteomes" id="UP000541109"/>
    </source>
</evidence>
<keyword evidence="1" id="KW-0808">Transferase</keyword>
<keyword evidence="1" id="KW-0489">Methyltransferase</keyword>
<dbReference type="PANTHER" id="PTHR43861">
    <property type="entry name" value="TRANS-ACONITATE 2-METHYLTRANSFERASE-RELATED"/>
    <property type="match status" value="1"/>
</dbReference>
<dbReference type="Gene3D" id="3.40.50.150">
    <property type="entry name" value="Vaccinia Virus protein VP39"/>
    <property type="match status" value="1"/>
</dbReference>
<sequence length="387" mass="42585">MKVCRICDADLPRLIYHADAPALTSISSQIDVATDLYACEVCGHVQGPDLPDVQSFYDTDYRISLQSDDFDQLYEVRDGLPVYRTDEQARLILENLKLSYGASVLDYGAAKAATLSKILLLRPDIDAYVYDVSSDYKSHWDKWLAPDHQALYSVPGGWRGKFDLVTAHFVLEHLVDPVSILKEMAGLIKPDGRIFFTVPSFQGNPGDLLVVDHLNHFTEASLAEAVRRSGLSLTGLDAESFRGAYLVTASQRADTVEKANFDPSIGCASAKEIADSWTEAASRIESAAKMHSGKKMAIYGAGFYGSFIAQRLKHVAPRPAYFIDSNQHLQGSSIFGIPVISPSDVPADIAVIFVGLNPIHARRIISCNQALAKGRFEFAYIFDALDR</sequence>
<comment type="caution">
    <text evidence="1">The sequence shown here is derived from an EMBL/GenBank/DDBJ whole genome shotgun (WGS) entry which is preliminary data.</text>
</comment>
<evidence type="ECO:0000313" key="1">
    <source>
        <dbReference type="EMBL" id="MBA5778532.1"/>
    </source>
</evidence>
<dbReference type="EMBL" id="JACFXV010000063">
    <property type="protein sequence ID" value="MBA5778532.1"/>
    <property type="molecule type" value="Genomic_DNA"/>
</dbReference>
<name>A0A839AHY8_9HYPH</name>
<organism evidence="1 2">
    <name type="scientific">Stappia albiluteola</name>
    <dbReference type="NCBI Taxonomy" id="2758565"/>
    <lineage>
        <taxon>Bacteria</taxon>
        <taxon>Pseudomonadati</taxon>
        <taxon>Pseudomonadota</taxon>
        <taxon>Alphaproteobacteria</taxon>
        <taxon>Hyphomicrobiales</taxon>
        <taxon>Stappiaceae</taxon>
        <taxon>Stappia</taxon>
    </lineage>
</organism>
<accession>A0A839AHY8</accession>
<dbReference type="RefSeq" id="WP_182166910.1">
    <property type="nucleotide sequence ID" value="NZ_JACFXV010000063.1"/>
</dbReference>
<gene>
    <name evidence="1" type="ORF">H2509_15495</name>
</gene>
<keyword evidence="2" id="KW-1185">Reference proteome</keyword>
<reference evidence="1 2" key="1">
    <citation type="submission" date="2020-07" db="EMBL/GenBank/DDBJ databases">
        <title>Stappia sp., F7233, whole genome shotgun sequencing project.</title>
        <authorList>
            <person name="Jiang S."/>
            <person name="Liu Z.W."/>
            <person name="Du Z.J."/>
        </authorList>
    </citation>
    <scope>NUCLEOTIDE SEQUENCE [LARGE SCALE GENOMIC DNA]</scope>
    <source>
        <strain evidence="1 2">F7233</strain>
    </source>
</reference>
<dbReference type="Gene3D" id="3.40.50.720">
    <property type="entry name" value="NAD(P)-binding Rossmann-like Domain"/>
    <property type="match status" value="1"/>
</dbReference>
<dbReference type="GO" id="GO:0032259">
    <property type="term" value="P:methylation"/>
    <property type="evidence" value="ECO:0007669"/>
    <property type="project" value="UniProtKB-KW"/>
</dbReference>
<dbReference type="Proteomes" id="UP000541109">
    <property type="component" value="Unassembled WGS sequence"/>
</dbReference>